<dbReference type="Gene3D" id="1.20.1250.20">
    <property type="entry name" value="MFS general substrate transporter like domains"/>
    <property type="match status" value="1"/>
</dbReference>
<evidence type="ECO:0000313" key="8">
    <source>
        <dbReference type="EMBL" id="MDW0113988.1"/>
    </source>
</evidence>
<keyword evidence="4 7" id="KW-0812">Transmembrane</keyword>
<accession>A0ABU4GAL3</accession>
<dbReference type="PANTHER" id="PTHR43266:SF7">
    <property type="entry name" value="TRANSPORTER, PUTATIVE-RELATED"/>
    <property type="match status" value="1"/>
</dbReference>
<feature type="transmembrane region" description="Helical" evidence="7">
    <location>
        <begin position="74"/>
        <end position="94"/>
    </location>
</feature>
<evidence type="ECO:0000256" key="6">
    <source>
        <dbReference type="ARBA" id="ARBA00023136"/>
    </source>
</evidence>
<organism evidence="8 9">
    <name type="scientific">Sporosarcina saromensis</name>
    <dbReference type="NCBI Taxonomy" id="359365"/>
    <lineage>
        <taxon>Bacteria</taxon>
        <taxon>Bacillati</taxon>
        <taxon>Bacillota</taxon>
        <taxon>Bacilli</taxon>
        <taxon>Bacillales</taxon>
        <taxon>Caryophanaceae</taxon>
        <taxon>Sporosarcina</taxon>
    </lineage>
</organism>
<gene>
    <name evidence="8" type="ORF">QT711_12390</name>
</gene>
<evidence type="ECO:0000256" key="3">
    <source>
        <dbReference type="ARBA" id="ARBA00022475"/>
    </source>
</evidence>
<comment type="caution">
    <text evidence="8">The sequence shown here is derived from an EMBL/GenBank/DDBJ whole genome shotgun (WGS) entry which is preliminary data.</text>
</comment>
<evidence type="ECO:0000256" key="5">
    <source>
        <dbReference type="ARBA" id="ARBA00022989"/>
    </source>
</evidence>
<keyword evidence="6 7" id="KW-0472">Membrane</keyword>
<comment type="subcellular location">
    <subcellularLocation>
        <location evidence="1">Cell membrane</location>
        <topology evidence="1">Multi-pass membrane protein</topology>
    </subcellularLocation>
</comment>
<evidence type="ECO:0000256" key="1">
    <source>
        <dbReference type="ARBA" id="ARBA00004651"/>
    </source>
</evidence>
<reference evidence="8 9" key="1">
    <citation type="submission" date="2023-06" db="EMBL/GenBank/DDBJ databases">
        <title>Sporosarcina sp. nov., isolated from Korean traditional fermented seafood 'Jeotgal'.</title>
        <authorList>
            <person name="Yang A.I."/>
            <person name="Shin N.-R."/>
        </authorList>
    </citation>
    <scope>NUCLEOTIDE SEQUENCE [LARGE SCALE GENOMIC DNA]</scope>
    <source>
        <strain evidence="8 9">KCTC13119</strain>
    </source>
</reference>
<evidence type="ECO:0000256" key="2">
    <source>
        <dbReference type="ARBA" id="ARBA00022448"/>
    </source>
</evidence>
<feature type="transmembrane region" description="Helical" evidence="7">
    <location>
        <begin position="164"/>
        <end position="185"/>
    </location>
</feature>
<dbReference type="RefSeq" id="WP_317944703.1">
    <property type="nucleotide sequence ID" value="NZ_JAUBDI010000011.1"/>
</dbReference>
<dbReference type="Pfam" id="PF07690">
    <property type="entry name" value="MFS_1"/>
    <property type="match status" value="1"/>
</dbReference>
<feature type="transmembrane region" description="Helical" evidence="7">
    <location>
        <begin position="12"/>
        <end position="31"/>
    </location>
</feature>
<feature type="transmembrane region" description="Helical" evidence="7">
    <location>
        <begin position="341"/>
        <end position="363"/>
    </location>
</feature>
<keyword evidence="2" id="KW-0813">Transport</keyword>
<dbReference type="InterPro" id="IPR036259">
    <property type="entry name" value="MFS_trans_sf"/>
</dbReference>
<evidence type="ECO:0000256" key="7">
    <source>
        <dbReference type="SAM" id="Phobius"/>
    </source>
</evidence>
<feature type="transmembrane region" description="Helical" evidence="7">
    <location>
        <begin position="206"/>
        <end position="231"/>
    </location>
</feature>
<protein>
    <submittedName>
        <fullName evidence="8">MFS transporter</fullName>
    </submittedName>
</protein>
<feature type="transmembrane region" description="Helical" evidence="7">
    <location>
        <begin position="43"/>
        <end position="62"/>
    </location>
</feature>
<proteinExistence type="predicted"/>
<keyword evidence="3" id="KW-1003">Cell membrane</keyword>
<dbReference type="CDD" id="cd06173">
    <property type="entry name" value="MFS_MefA_like"/>
    <property type="match status" value="1"/>
</dbReference>
<name>A0ABU4GAL3_9BACL</name>
<evidence type="ECO:0000313" key="9">
    <source>
        <dbReference type="Proteomes" id="UP001282284"/>
    </source>
</evidence>
<keyword evidence="5 7" id="KW-1133">Transmembrane helix</keyword>
<feature type="transmembrane region" description="Helical" evidence="7">
    <location>
        <begin position="282"/>
        <end position="300"/>
    </location>
</feature>
<sequence length="403" mass="44974">MLIKTNSSFRNLFFGRLLSVFADAMIFYALLKWIELQSGSSDSLTLFFIAYYIPFAILGIPVGSWIEGRTLQKVMIVSDALRVVILCIFPIILYVAPYHWAYLLLFLLSALQLFFIPANQALLPSIVSTEERAKANSLFQMGFTVTKIIGQISTTLLIKLLFPIPVLLFIAAGLLVLSLLFIRAVRPYSKNNQVIRRGKLQMIKDGLLYVWSHSTFKTLFTFLTLAMFVATSVDLVLLSFLTNVLHVGVENLSFIGAASLMGILLGAYMAPKFYPKLDRKWLLIPPLFALGSSVGGLLFITNWQWILPFFFLQGIALGGFNVTLVTYLQDEVHNDYYTRTFSLYQMITTSVALPGIVITGLLLREIETIHTIQVMTGILFVLGIIGCFVFPQLGKGAAKSATS</sequence>
<dbReference type="PANTHER" id="PTHR43266">
    <property type="entry name" value="MACROLIDE-EFFLUX PROTEIN"/>
    <property type="match status" value="1"/>
</dbReference>
<feature type="transmembrane region" description="Helical" evidence="7">
    <location>
        <begin position="369"/>
        <end position="390"/>
    </location>
</feature>
<dbReference type="EMBL" id="JAUBDI010000011">
    <property type="protein sequence ID" value="MDW0113988.1"/>
    <property type="molecule type" value="Genomic_DNA"/>
</dbReference>
<keyword evidence="9" id="KW-1185">Reference proteome</keyword>
<dbReference type="Proteomes" id="UP001282284">
    <property type="component" value="Unassembled WGS sequence"/>
</dbReference>
<dbReference type="SUPFAM" id="SSF103473">
    <property type="entry name" value="MFS general substrate transporter"/>
    <property type="match status" value="1"/>
</dbReference>
<dbReference type="InterPro" id="IPR011701">
    <property type="entry name" value="MFS"/>
</dbReference>
<feature type="transmembrane region" description="Helical" evidence="7">
    <location>
        <begin position="306"/>
        <end position="329"/>
    </location>
</feature>
<feature type="transmembrane region" description="Helical" evidence="7">
    <location>
        <begin position="251"/>
        <end position="270"/>
    </location>
</feature>
<evidence type="ECO:0000256" key="4">
    <source>
        <dbReference type="ARBA" id="ARBA00022692"/>
    </source>
</evidence>